<organism evidence="2 3">
    <name type="scientific">Trypanosoma brucei gambiense (strain MHOM/CI/86/DAL972)</name>
    <dbReference type="NCBI Taxonomy" id="679716"/>
    <lineage>
        <taxon>Eukaryota</taxon>
        <taxon>Discoba</taxon>
        <taxon>Euglenozoa</taxon>
        <taxon>Kinetoplastea</taxon>
        <taxon>Metakinetoplastina</taxon>
        <taxon>Trypanosomatida</taxon>
        <taxon>Trypanosomatidae</taxon>
        <taxon>Trypanosoma</taxon>
    </lineage>
</organism>
<proteinExistence type="predicted"/>
<reference evidence="3" key="1">
    <citation type="journal article" date="2010" name="PLoS Negl. Trop. Dis.">
        <title>The genome sequence of Trypanosoma brucei gambiense, causative agent of chronic human african trypanosomiasis.</title>
        <authorList>
            <person name="Jackson A.P."/>
            <person name="Sanders M."/>
            <person name="Berry A."/>
            <person name="McQuillan J."/>
            <person name="Aslett M.A."/>
            <person name="Quail M.A."/>
            <person name="Chukualim B."/>
            <person name="Capewell P."/>
            <person name="MacLeod A."/>
            <person name="Melville S.E."/>
            <person name="Gibson W."/>
            <person name="Barry J.D."/>
            <person name="Berriman M."/>
            <person name="Hertz-Fowler C."/>
        </authorList>
    </citation>
    <scope>NUCLEOTIDE SEQUENCE [LARGE SCALE GENOMIC DNA]</scope>
    <source>
        <strain evidence="3">MHOM/CI/86/DAL972</strain>
    </source>
</reference>
<dbReference type="RefSeq" id="XP_011774802.1">
    <property type="nucleotide sequence ID" value="XM_011776500.1"/>
</dbReference>
<feature type="transmembrane region" description="Helical" evidence="1">
    <location>
        <begin position="41"/>
        <end position="70"/>
    </location>
</feature>
<evidence type="ECO:0000313" key="3">
    <source>
        <dbReference type="Proteomes" id="UP000002316"/>
    </source>
</evidence>
<keyword evidence="1" id="KW-0812">Transmembrane</keyword>
<protein>
    <submittedName>
        <fullName evidence="2">Uncharacterized protein</fullName>
    </submittedName>
</protein>
<keyword evidence="1" id="KW-0472">Membrane</keyword>
<dbReference type="GeneID" id="23862663"/>
<name>C9ZSY7_TRYB9</name>
<dbReference type="AlphaFoldDB" id="C9ZSY7"/>
<keyword evidence="1" id="KW-1133">Transmembrane helix</keyword>
<dbReference type="EMBL" id="FN554970">
    <property type="protein sequence ID" value="CBH12522.1"/>
    <property type="molecule type" value="Genomic_DNA"/>
</dbReference>
<sequence>MASCTHTHIYIYIYVGALASRYISFLFVWLCFIPFCLFKRPLFFLIILFYCFCLVLSKSFFFFFASATVWSSTCDMREQKDIYAYISSRPHITGLDEKGTKLNATGTSD</sequence>
<dbReference type="Proteomes" id="UP000002316">
    <property type="component" value="Chromosome 7"/>
</dbReference>
<accession>C9ZSY7</accession>
<feature type="transmembrane region" description="Helical" evidence="1">
    <location>
        <begin position="12"/>
        <end position="35"/>
    </location>
</feature>
<dbReference type="KEGG" id="tbg:TbgDal_VII4460"/>
<evidence type="ECO:0000313" key="2">
    <source>
        <dbReference type="EMBL" id="CBH12522.1"/>
    </source>
</evidence>
<evidence type="ECO:0000256" key="1">
    <source>
        <dbReference type="SAM" id="Phobius"/>
    </source>
</evidence>
<gene>
    <name evidence="2" type="ORF">TbgDal_VII4460</name>
</gene>